<feature type="compositionally biased region" description="Pro residues" evidence="1">
    <location>
        <begin position="468"/>
        <end position="478"/>
    </location>
</feature>
<evidence type="ECO:0000256" key="1">
    <source>
        <dbReference type="SAM" id="MobiDB-lite"/>
    </source>
</evidence>
<feature type="region of interest" description="Disordered" evidence="1">
    <location>
        <begin position="741"/>
        <end position="765"/>
    </location>
</feature>
<dbReference type="OrthoDB" id="3943769at2759"/>
<feature type="region of interest" description="Disordered" evidence="1">
    <location>
        <begin position="1"/>
        <end position="111"/>
    </location>
</feature>
<keyword evidence="3" id="KW-1185">Reference proteome</keyword>
<feature type="compositionally biased region" description="Low complexity" evidence="1">
    <location>
        <begin position="83"/>
        <end position="109"/>
    </location>
</feature>
<reference evidence="2 3" key="1">
    <citation type="journal article" date="2018" name="IMA Fungus">
        <title>IMA Genome-F 10: Nine draft genome sequences of Claviceps purpurea s.lat., including C. arundinis, C. humidiphila, and C. cf. spartinae, pseudomolecules for the pitch canker pathogen Fusarium circinatum, draft genome of Davidsoniella eucalypti, Grosmannia galeiformis, Quambalaria eucalypti, and Teratosphaeria destructans.</title>
        <authorList>
            <person name="Wingfield B.D."/>
            <person name="Liu M."/>
            <person name="Nguyen H.D."/>
            <person name="Lane F.A."/>
            <person name="Morgan S.W."/>
            <person name="De Vos L."/>
            <person name="Wilken P.M."/>
            <person name="Duong T.A."/>
            <person name="Aylward J."/>
            <person name="Coetzee M.P."/>
            <person name="Dadej K."/>
            <person name="De Beer Z.W."/>
            <person name="Findlay W."/>
            <person name="Havenga M."/>
            <person name="Kolarik M."/>
            <person name="Menzies J.G."/>
            <person name="Naidoo K."/>
            <person name="Pochopski O."/>
            <person name="Shoukouhi P."/>
            <person name="Santana Q.C."/>
            <person name="Seifert K.A."/>
            <person name="Soal N."/>
            <person name="Steenkamp E.T."/>
            <person name="Tatham C.T."/>
            <person name="van der Nest M.A."/>
            <person name="Wingfield M.J."/>
        </authorList>
    </citation>
    <scope>NUCLEOTIDE SEQUENCE [LARGE SCALE GENOMIC DNA]</scope>
    <source>
        <strain evidence="2">CMW44962</strain>
    </source>
</reference>
<accession>A0A9W7SQX5</accession>
<evidence type="ECO:0000313" key="3">
    <source>
        <dbReference type="Proteomes" id="UP001138500"/>
    </source>
</evidence>
<feature type="region of interest" description="Disordered" evidence="1">
    <location>
        <begin position="330"/>
        <end position="505"/>
    </location>
</feature>
<feature type="region of interest" description="Disordered" evidence="1">
    <location>
        <begin position="798"/>
        <end position="865"/>
    </location>
</feature>
<feature type="region of interest" description="Disordered" evidence="1">
    <location>
        <begin position="546"/>
        <end position="600"/>
    </location>
</feature>
<feature type="compositionally biased region" description="Low complexity" evidence="1">
    <location>
        <begin position="123"/>
        <end position="144"/>
    </location>
</feature>
<feature type="compositionally biased region" description="Basic and acidic residues" evidence="1">
    <location>
        <begin position="50"/>
        <end position="61"/>
    </location>
</feature>
<proteinExistence type="predicted"/>
<comment type="caution">
    <text evidence="2">The sequence shown here is derived from an EMBL/GenBank/DDBJ whole genome shotgun (WGS) entry which is preliminary data.</text>
</comment>
<feature type="compositionally biased region" description="Low complexity" evidence="1">
    <location>
        <begin position="412"/>
        <end position="426"/>
    </location>
</feature>
<evidence type="ECO:0000313" key="2">
    <source>
        <dbReference type="EMBL" id="KAH9826997.1"/>
    </source>
</evidence>
<feature type="compositionally biased region" description="Low complexity" evidence="1">
    <location>
        <begin position="433"/>
        <end position="449"/>
    </location>
</feature>
<feature type="region of interest" description="Disordered" evidence="1">
    <location>
        <begin position="123"/>
        <end position="217"/>
    </location>
</feature>
<feature type="compositionally biased region" description="Acidic residues" evidence="1">
    <location>
        <begin position="822"/>
        <end position="851"/>
    </location>
</feature>
<gene>
    <name evidence="2" type="ORF">Tdes44962_MAKER09887</name>
</gene>
<name>A0A9W7SQX5_9PEZI</name>
<feature type="compositionally biased region" description="Pro residues" evidence="1">
    <location>
        <begin position="394"/>
        <end position="411"/>
    </location>
</feature>
<protein>
    <submittedName>
        <fullName evidence="2">Uncharacterized protein</fullName>
    </submittedName>
</protein>
<dbReference type="Proteomes" id="UP001138500">
    <property type="component" value="Unassembled WGS sequence"/>
</dbReference>
<organism evidence="2 3">
    <name type="scientific">Teratosphaeria destructans</name>
    <dbReference type="NCBI Taxonomy" id="418781"/>
    <lineage>
        <taxon>Eukaryota</taxon>
        <taxon>Fungi</taxon>
        <taxon>Dikarya</taxon>
        <taxon>Ascomycota</taxon>
        <taxon>Pezizomycotina</taxon>
        <taxon>Dothideomycetes</taxon>
        <taxon>Dothideomycetidae</taxon>
        <taxon>Mycosphaerellales</taxon>
        <taxon>Teratosphaeriaceae</taxon>
        <taxon>Teratosphaeria</taxon>
    </lineage>
</organism>
<feature type="compositionally biased region" description="Polar residues" evidence="1">
    <location>
        <begin position="152"/>
        <end position="166"/>
    </location>
</feature>
<dbReference type="AlphaFoldDB" id="A0A9W7SQX5"/>
<sequence>MARQKQKHIISPEAAAAGIDTNPQPTSVQLVNRPASTEAPDLPTHSATARKTDKTRGDLVKNAKANMYTPSAATDRSRRIRTSDSSSRPSTAGGLAESASANTAGAAAAVDDDEDTIAVNTKSHAAPTAHHPSPSSPGLSLTGTNKPGKKPVQNSPRPSPFTTEPMTGTFRPQDMHDNVDEGSVDYNDVRSEDLDDPYDPTNDPDAQSHVSIESDDTKHTVEQAMTIDIHLLRPWRVSGFSPEMRRTRELMYYNLETRPIGGDYAYTELYQEHKDKEMLRYLQDYPLDQWVIPRGDAEQAYLRMLERTRWRHLGIPIYGNQRIPEMIPHSTPDFRPNGPGAPQMPPNMRSQPGRPGSVPQQHMAYPPPQQMLRSQPHAQPMNVKPGQLYTHHGPPVPPGQIPPGLPPPPPGMMYAPHPYPLGLYPQQYPPQGPHAGTQRAQATPTAPTGGKRKNQTPQPLVDEQPDALPDPPYQPAPRPAVRKVANRNGRASSRKPAEADTLPWHRKMDFHKAKAAAAWDENEYDPNVLNGMAETRRSNMAVMSQLDDELAEKQRQQRARRTAAKKTQANDSPSSDAEYGSRAGSAKPGHRENVGGDPYHSGNYAFASQADVVRAAQIGKHSPDDIIDAAESGEIDWNLCKHIMICWNPGKKGTTQDLKQGIFRVYDTLITRKQLLTRDFLTRRAAECIIDFCPDLLWRETLLRIVSEGGMGNKDVRDRFCLNGCHCDKATITKRIAAAIGQKQKSNPRRAASGEAGVSSPQPGRYLKGEAEWHITNQKQYYNYINWCGTRHGTSVKVGTGAKRSSEDLESPPAKRARSEYELESADAGDTTEEESEQEIEQQTEEKDDDAVSIQSDTLLDEMED</sequence>
<feature type="compositionally biased region" description="Polar residues" evidence="1">
    <location>
        <begin position="21"/>
        <end position="30"/>
    </location>
</feature>
<dbReference type="EMBL" id="RIBY02001930">
    <property type="protein sequence ID" value="KAH9826997.1"/>
    <property type="molecule type" value="Genomic_DNA"/>
</dbReference>
<reference evidence="2 3" key="2">
    <citation type="journal article" date="2021" name="Curr. Genet.">
        <title>Genetic response to nitrogen starvation in the aggressive Eucalyptus foliar pathogen Teratosphaeria destructans.</title>
        <authorList>
            <person name="Havenga M."/>
            <person name="Wingfield B.D."/>
            <person name="Wingfield M.J."/>
            <person name="Dreyer L.L."/>
            <person name="Roets F."/>
            <person name="Aylward J."/>
        </authorList>
    </citation>
    <scope>NUCLEOTIDE SEQUENCE [LARGE SCALE GENOMIC DNA]</scope>
    <source>
        <strain evidence="2">CMW44962</strain>
    </source>
</reference>